<proteinExistence type="predicted"/>
<evidence type="ECO:0000313" key="2">
    <source>
        <dbReference type="EMBL" id="SDL81235.1"/>
    </source>
</evidence>
<dbReference type="SUPFAM" id="SSF50156">
    <property type="entry name" value="PDZ domain-like"/>
    <property type="match status" value="1"/>
</dbReference>
<evidence type="ECO:0000256" key="1">
    <source>
        <dbReference type="SAM" id="SignalP"/>
    </source>
</evidence>
<feature type="chain" id="PRO_5011747427" description="PDZ domain-containing protein" evidence="1">
    <location>
        <begin position="23"/>
        <end position="366"/>
    </location>
</feature>
<dbReference type="Gene3D" id="2.40.70.10">
    <property type="entry name" value="Acid Proteases"/>
    <property type="match status" value="1"/>
</dbReference>
<protein>
    <recommendedName>
        <fullName evidence="4">PDZ domain-containing protein</fullName>
    </recommendedName>
</protein>
<feature type="signal peptide" evidence="1">
    <location>
        <begin position="1"/>
        <end position="22"/>
    </location>
</feature>
<dbReference type="EMBL" id="FNHG01000002">
    <property type="protein sequence ID" value="SDL81235.1"/>
    <property type="molecule type" value="Genomic_DNA"/>
</dbReference>
<dbReference type="STRING" id="144026.SAMN04488568_102212"/>
<dbReference type="InterPro" id="IPR021109">
    <property type="entry name" value="Peptidase_aspartic_dom_sf"/>
</dbReference>
<gene>
    <name evidence="2" type="ORF">SAMN04488568_102212</name>
</gene>
<reference evidence="2 3" key="1">
    <citation type="submission" date="2016-10" db="EMBL/GenBank/DDBJ databases">
        <authorList>
            <person name="de Groot N.N."/>
        </authorList>
    </citation>
    <scope>NUCLEOTIDE SEQUENCE [LARGE SCALE GENOMIC DNA]</scope>
    <source>
        <strain evidence="2 3">DSM 16077</strain>
    </source>
</reference>
<dbReference type="InterPro" id="IPR036034">
    <property type="entry name" value="PDZ_sf"/>
</dbReference>
<evidence type="ECO:0000313" key="3">
    <source>
        <dbReference type="Proteomes" id="UP000199759"/>
    </source>
</evidence>
<dbReference type="Proteomes" id="UP000199759">
    <property type="component" value="Unassembled WGS sequence"/>
</dbReference>
<keyword evidence="3" id="KW-1185">Reference proteome</keyword>
<organism evidence="2 3">
    <name type="scientific">Maricaulis salignorans</name>
    <dbReference type="NCBI Taxonomy" id="144026"/>
    <lineage>
        <taxon>Bacteria</taxon>
        <taxon>Pseudomonadati</taxon>
        <taxon>Pseudomonadota</taxon>
        <taxon>Alphaproteobacteria</taxon>
        <taxon>Maricaulales</taxon>
        <taxon>Maricaulaceae</taxon>
        <taxon>Maricaulis</taxon>
    </lineage>
</organism>
<accession>A0A1G9N5W1</accession>
<dbReference type="AlphaFoldDB" id="A0A1G9N5W1"/>
<sequence>MSIHHALLAIASFLSIGSAASAADPVVIPTVICRGYFLIPITLAPREGYPADRTLWFLHDTGASSSYVDPDSIERVSGIRLGARDRANIRDAQAGPVAINRLQARVGQLDHLARALGHPIDGILSFGAFSDYLLTLDYENGEMRLEEGRLPQPDGETVFNADGPDYRPWMVVEFPDRRRRMLIDSGAAMTSLAVRRIDLYDTFEPPRPTGASMRLREVEERSGARSRLNARIGRNQLITPTLQSTPGTELIGGEVMRHFTWTFDQATERVRMVRHHPETPITFEPDYDHGMVFEPHPLGYRVGSVIADTPASRGGIQAGDIVTGFNGDSLDVRGCDGPPPDNTLVVSLIRNGQAMTLTLVLFALVE</sequence>
<evidence type="ECO:0008006" key="4">
    <source>
        <dbReference type="Google" id="ProtNLM"/>
    </source>
</evidence>
<name>A0A1G9N5W1_9PROT</name>
<keyword evidence="1" id="KW-0732">Signal</keyword>
<dbReference type="RefSeq" id="WP_091766423.1">
    <property type="nucleotide sequence ID" value="NZ_FNHG01000002.1"/>
</dbReference>
<dbReference type="Gene3D" id="2.30.42.10">
    <property type="match status" value="1"/>
</dbReference>
<dbReference type="OrthoDB" id="7627537at2"/>